<sequence length="77" mass="8862">MRPPAEGRVDARRLNSRREEPLLRHAYEQGDARQWSDLLPSGQEPPLTLDPDSGLLEAATPETYLALRQDDLPYHRR</sequence>
<proteinExistence type="predicted"/>
<name>A0A542UIS3_9ACTN</name>
<feature type="compositionally biased region" description="Basic and acidic residues" evidence="1">
    <location>
        <begin position="1"/>
        <end position="31"/>
    </location>
</feature>
<accession>A0A542UIS3</accession>
<protein>
    <submittedName>
        <fullName evidence="2">Uncharacterized protein</fullName>
    </submittedName>
</protein>
<evidence type="ECO:0000256" key="1">
    <source>
        <dbReference type="SAM" id="MobiDB-lite"/>
    </source>
</evidence>
<dbReference type="AlphaFoldDB" id="A0A542UIS3"/>
<dbReference type="RefSeq" id="WP_055709190.1">
    <property type="nucleotide sequence ID" value="NZ_JBPJFI010000001.1"/>
</dbReference>
<dbReference type="EMBL" id="VFNX01000001">
    <property type="protein sequence ID" value="TQK98971.1"/>
    <property type="molecule type" value="Genomic_DNA"/>
</dbReference>
<dbReference type="Proteomes" id="UP000318103">
    <property type="component" value="Unassembled WGS sequence"/>
</dbReference>
<dbReference type="OrthoDB" id="4001061at2"/>
<evidence type="ECO:0000313" key="3">
    <source>
        <dbReference type="Proteomes" id="UP000318103"/>
    </source>
</evidence>
<comment type="caution">
    <text evidence="2">The sequence shown here is derived from an EMBL/GenBank/DDBJ whole genome shotgun (WGS) entry which is preliminary data.</text>
</comment>
<evidence type="ECO:0000313" key="2">
    <source>
        <dbReference type="EMBL" id="TQK98971.1"/>
    </source>
</evidence>
<organism evidence="2 3">
    <name type="scientific">Streptomyces puniciscabiei</name>
    <dbReference type="NCBI Taxonomy" id="164348"/>
    <lineage>
        <taxon>Bacteria</taxon>
        <taxon>Bacillati</taxon>
        <taxon>Actinomycetota</taxon>
        <taxon>Actinomycetes</taxon>
        <taxon>Kitasatosporales</taxon>
        <taxon>Streptomycetaceae</taxon>
        <taxon>Streptomyces</taxon>
    </lineage>
</organism>
<reference evidence="2 3" key="1">
    <citation type="submission" date="2019-06" db="EMBL/GenBank/DDBJ databases">
        <title>Sequencing the genomes of 1000 actinobacteria strains.</title>
        <authorList>
            <person name="Klenk H.-P."/>
        </authorList>
    </citation>
    <scope>NUCLEOTIDE SEQUENCE [LARGE SCALE GENOMIC DNA]</scope>
    <source>
        <strain evidence="2 3">DSM 41929</strain>
    </source>
</reference>
<gene>
    <name evidence="2" type="ORF">FB563_4020</name>
</gene>
<keyword evidence="3" id="KW-1185">Reference proteome</keyword>
<feature type="region of interest" description="Disordered" evidence="1">
    <location>
        <begin position="1"/>
        <end position="54"/>
    </location>
</feature>